<comment type="caution">
    <text evidence="3">The sequence shown here is derived from an EMBL/GenBank/DDBJ whole genome shotgun (WGS) entry which is preliminary data.</text>
</comment>
<evidence type="ECO:0000313" key="4">
    <source>
        <dbReference type="Proteomes" id="UP000253742"/>
    </source>
</evidence>
<accession>A0A369UYK8</accession>
<evidence type="ECO:0000259" key="2">
    <source>
        <dbReference type="Pfam" id="PF25232"/>
    </source>
</evidence>
<evidence type="ECO:0000256" key="1">
    <source>
        <dbReference type="SAM" id="MobiDB-lite"/>
    </source>
</evidence>
<dbReference type="EMBL" id="QQBH01000030">
    <property type="protein sequence ID" value="RDD85085.1"/>
    <property type="molecule type" value="Genomic_DNA"/>
</dbReference>
<name>A0A369UYK8_9ACTN</name>
<evidence type="ECO:0000313" key="3">
    <source>
        <dbReference type="EMBL" id="RDD85085.1"/>
    </source>
</evidence>
<protein>
    <recommendedName>
        <fullName evidence="2">DUF7848 domain-containing protein</fullName>
    </recommendedName>
</protein>
<dbReference type="InterPro" id="IPR057170">
    <property type="entry name" value="DUF7848"/>
</dbReference>
<feature type="compositionally biased region" description="Polar residues" evidence="1">
    <location>
        <begin position="29"/>
        <end position="39"/>
    </location>
</feature>
<feature type="region of interest" description="Disordered" evidence="1">
    <location>
        <begin position="15"/>
        <end position="40"/>
    </location>
</feature>
<feature type="domain" description="DUF7848" evidence="2">
    <location>
        <begin position="2"/>
        <end position="78"/>
    </location>
</feature>
<proteinExistence type="predicted"/>
<dbReference type="Pfam" id="PF25232">
    <property type="entry name" value="DUF7848"/>
    <property type="match status" value="1"/>
</dbReference>
<dbReference type="OrthoDB" id="4236662at2"/>
<dbReference type="RefSeq" id="WP_114532218.1">
    <property type="nucleotide sequence ID" value="NZ_QQBH01000030.1"/>
</dbReference>
<dbReference type="Proteomes" id="UP000253742">
    <property type="component" value="Unassembled WGS sequence"/>
</dbReference>
<gene>
    <name evidence="3" type="ORF">DVZ84_31595</name>
</gene>
<organism evidence="3 4">
    <name type="scientific">Streptomyces parvulus</name>
    <dbReference type="NCBI Taxonomy" id="146923"/>
    <lineage>
        <taxon>Bacteria</taxon>
        <taxon>Bacillati</taxon>
        <taxon>Actinomycetota</taxon>
        <taxon>Actinomycetes</taxon>
        <taxon>Kitasatosporales</taxon>
        <taxon>Streptomycetaceae</taxon>
        <taxon>Streptomyces</taxon>
    </lineage>
</organism>
<dbReference type="AlphaFoldDB" id="A0A369UYK8"/>
<sequence length="88" mass="9722">MKAIIKAAEWTLGPETAEGAPSEPMYESECTTCGESSGATDREQLPAEVWALKHTGAHPDHRTYRAIMTSFWRVSPAQGNPYRDLEAQ</sequence>
<reference evidence="3 4" key="1">
    <citation type="submission" date="2018-07" db="EMBL/GenBank/DDBJ databases">
        <title>Genome guided investigation of antibiotics producing actinomycetales strain isolated from a Macau mangrove ecosystem.</title>
        <authorList>
            <person name="Hu D."/>
        </authorList>
    </citation>
    <scope>NUCLEOTIDE SEQUENCE [LARGE SCALE GENOMIC DNA]</scope>
    <source>
        <strain evidence="3 4">2297</strain>
    </source>
</reference>